<evidence type="ECO:0000313" key="3">
    <source>
        <dbReference type="Proteomes" id="UP000319771"/>
    </source>
</evidence>
<dbReference type="PANTHER" id="PTHR31956:SF1">
    <property type="entry name" value="NON-SPECIFIC PHOSPHOLIPASE C1"/>
    <property type="match status" value="1"/>
</dbReference>
<dbReference type="PANTHER" id="PTHR31956">
    <property type="entry name" value="NON-SPECIFIC PHOSPHOLIPASE C4-RELATED"/>
    <property type="match status" value="1"/>
</dbReference>
<protein>
    <submittedName>
        <fullName evidence="2">Acid phosphatase</fullName>
    </submittedName>
</protein>
<sequence length="266" mass="28946">MIIVVMENHGYSQVSTLPYISSLIRSYTSFSQSYAVAHPSEPNYLALWAASTLGLTDDSCPPSGSPFSAENLGQSCEAAGLTWKSYCENLTSVGSTACSSPDNLYKRKHHPCPDFTNLAHSRECPYAQFRGDIAAGRLPALSFVVPNMCNDMHDCSTSTGDTWLANNMPAMISAVGPLGLVILTWDEDDRSSGNHILTVFAGRTVKSNYVCSTTIDHYTVVRTICDVLGLTPFGNASSKTTPTDFWEYAVTPVLSRSWGALKIIYR</sequence>
<evidence type="ECO:0000256" key="1">
    <source>
        <dbReference type="ARBA" id="ARBA00022801"/>
    </source>
</evidence>
<evidence type="ECO:0000313" key="2">
    <source>
        <dbReference type="EMBL" id="TMQ68951.1"/>
    </source>
</evidence>
<dbReference type="Gene3D" id="3.40.720.10">
    <property type="entry name" value="Alkaline Phosphatase, subunit A"/>
    <property type="match status" value="1"/>
</dbReference>
<keyword evidence="1" id="KW-0378">Hydrolase</keyword>
<proteinExistence type="predicted"/>
<dbReference type="Pfam" id="PF04185">
    <property type="entry name" value="Phosphoesterase"/>
    <property type="match status" value="1"/>
</dbReference>
<dbReference type="InterPro" id="IPR007312">
    <property type="entry name" value="Phosphoesterase"/>
</dbReference>
<dbReference type="GO" id="GO:0042578">
    <property type="term" value="F:phosphoric ester hydrolase activity"/>
    <property type="evidence" value="ECO:0007669"/>
    <property type="project" value="UniProtKB-ARBA"/>
</dbReference>
<dbReference type="InterPro" id="IPR017850">
    <property type="entry name" value="Alkaline_phosphatase_core_sf"/>
</dbReference>
<gene>
    <name evidence="2" type="ORF">E6K81_16025</name>
</gene>
<dbReference type="Proteomes" id="UP000319771">
    <property type="component" value="Unassembled WGS sequence"/>
</dbReference>
<comment type="caution">
    <text evidence="2">The sequence shown here is derived from an EMBL/GenBank/DDBJ whole genome shotgun (WGS) entry which is preliminary data.</text>
</comment>
<dbReference type="EMBL" id="VBPB01000358">
    <property type="protein sequence ID" value="TMQ68951.1"/>
    <property type="molecule type" value="Genomic_DNA"/>
</dbReference>
<reference evidence="2 3" key="1">
    <citation type="journal article" date="2019" name="Nat. Microbiol.">
        <title>Mediterranean grassland soil C-N compound turnover is dependent on rainfall and depth, and is mediated by genomically divergent microorganisms.</title>
        <authorList>
            <person name="Diamond S."/>
            <person name="Andeer P.F."/>
            <person name="Li Z."/>
            <person name="Crits-Christoph A."/>
            <person name="Burstein D."/>
            <person name="Anantharaman K."/>
            <person name="Lane K.R."/>
            <person name="Thomas B.C."/>
            <person name="Pan C."/>
            <person name="Northen T.R."/>
            <person name="Banfield J.F."/>
        </authorList>
    </citation>
    <scope>NUCLEOTIDE SEQUENCE [LARGE SCALE GENOMIC DNA]</scope>
    <source>
        <strain evidence="2">WS_11</strain>
    </source>
</reference>
<organism evidence="2 3">
    <name type="scientific">Eiseniibacteriota bacterium</name>
    <dbReference type="NCBI Taxonomy" id="2212470"/>
    <lineage>
        <taxon>Bacteria</taxon>
        <taxon>Candidatus Eiseniibacteriota</taxon>
    </lineage>
</organism>
<name>A0A538TZE8_UNCEI</name>
<dbReference type="AlphaFoldDB" id="A0A538TZE8"/>
<accession>A0A538TZE8</accession>